<feature type="region of interest" description="Disordered" evidence="1">
    <location>
        <begin position="180"/>
        <end position="200"/>
    </location>
</feature>
<evidence type="ECO:0000313" key="2">
    <source>
        <dbReference type="EMBL" id="CBJ31044.1"/>
    </source>
</evidence>
<protein>
    <submittedName>
        <fullName evidence="2">Uncharacterized protein</fullName>
    </submittedName>
</protein>
<dbReference type="EMBL" id="FN648408">
    <property type="protein sequence ID" value="CBJ31044.1"/>
    <property type="molecule type" value="Genomic_DNA"/>
</dbReference>
<organism evidence="2 3">
    <name type="scientific">Ectocarpus siliculosus</name>
    <name type="common">Brown alga</name>
    <name type="synonym">Conferva siliculosa</name>
    <dbReference type="NCBI Taxonomy" id="2880"/>
    <lineage>
        <taxon>Eukaryota</taxon>
        <taxon>Sar</taxon>
        <taxon>Stramenopiles</taxon>
        <taxon>Ochrophyta</taxon>
        <taxon>PX clade</taxon>
        <taxon>Phaeophyceae</taxon>
        <taxon>Ectocarpales</taxon>
        <taxon>Ectocarpaceae</taxon>
        <taxon>Ectocarpus</taxon>
    </lineage>
</organism>
<dbReference type="InParanoid" id="D7FSA3"/>
<sequence>MVAAYSLGEENILAHLCLLFEALVLSTSRRIRYFKGEALPRPGVNGNGGGVSSSTTSSHPIATVGRPEAGAAGGGGRLVEEGDNNAAAAAAAAAIGGLRVSTALGDALAEAFRRHPFHRFLVSLRCITAELPKLGRSFTSADPGVAAAPPDMSLRASEWVDQSLWAAAAGVAVGGSNGMVVGSGNEHNSNRSSTDSIGGGGAPPELVEALFKLMAEWVKELPVPSLRWLEAWLSVAVSGLAVRHRGPARAVLGLIQACCSQRKSPQFTATFSALLRGTALGVALTRGLLSGMCGAMPSWMLDDHVLTVQRDQRAQGGLLAEAEGRFLQQGLEGVQERTPGIPKPPLGAFSPPPPPIDCPASARCSPIDRSS</sequence>
<evidence type="ECO:0000256" key="1">
    <source>
        <dbReference type="SAM" id="MobiDB-lite"/>
    </source>
</evidence>
<gene>
    <name evidence="2" type="ORF">Esi_0229_0050</name>
</gene>
<name>D7FSA3_ECTSI</name>
<keyword evidence="3" id="KW-1185">Reference proteome</keyword>
<dbReference type="AlphaFoldDB" id="D7FSA3"/>
<dbReference type="OrthoDB" id="10448849at2759"/>
<feature type="region of interest" description="Disordered" evidence="1">
    <location>
        <begin position="333"/>
        <end position="371"/>
    </location>
</feature>
<dbReference type="Gene3D" id="1.25.10.10">
    <property type="entry name" value="Leucine-rich Repeat Variant"/>
    <property type="match status" value="1"/>
</dbReference>
<accession>D7FSA3</accession>
<evidence type="ECO:0000313" key="3">
    <source>
        <dbReference type="Proteomes" id="UP000002630"/>
    </source>
</evidence>
<feature type="compositionally biased region" description="Pro residues" evidence="1">
    <location>
        <begin position="341"/>
        <end position="357"/>
    </location>
</feature>
<reference evidence="2 3" key="1">
    <citation type="journal article" date="2010" name="Nature">
        <title>The Ectocarpus genome and the independent evolution of multicellularity in brown algae.</title>
        <authorList>
            <person name="Cock J.M."/>
            <person name="Sterck L."/>
            <person name="Rouze P."/>
            <person name="Scornet D."/>
            <person name="Allen A.E."/>
            <person name="Amoutzias G."/>
            <person name="Anthouard V."/>
            <person name="Artiguenave F."/>
            <person name="Aury J.M."/>
            <person name="Badger J.H."/>
            <person name="Beszteri B."/>
            <person name="Billiau K."/>
            <person name="Bonnet E."/>
            <person name="Bothwell J.H."/>
            <person name="Bowler C."/>
            <person name="Boyen C."/>
            <person name="Brownlee C."/>
            <person name="Carrano C.J."/>
            <person name="Charrier B."/>
            <person name="Cho G.Y."/>
            <person name="Coelho S.M."/>
            <person name="Collen J."/>
            <person name="Corre E."/>
            <person name="Da Silva C."/>
            <person name="Delage L."/>
            <person name="Delaroque N."/>
            <person name="Dittami S.M."/>
            <person name="Doulbeau S."/>
            <person name="Elias M."/>
            <person name="Farnham G."/>
            <person name="Gachon C.M."/>
            <person name="Gschloessl B."/>
            <person name="Heesch S."/>
            <person name="Jabbari K."/>
            <person name="Jubin C."/>
            <person name="Kawai H."/>
            <person name="Kimura K."/>
            <person name="Kloareg B."/>
            <person name="Kupper F.C."/>
            <person name="Lang D."/>
            <person name="Le Bail A."/>
            <person name="Leblanc C."/>
            <person name="Lerouge P."/>
            <person name="Lohr M."/>
            <person name="Lopez P.J."/>
            <person name="Martens C."/>
            <person name="Maumus F."/>
            <person name="Michel G."/>
            <person name="Miranda-Saavedra D."/>
            <person name="Morales J."/>
            <person name="Moreau H."/>
            <person name="Motomura T."/>
            <person name="Nagasato C."/>
            <person name="Napoli C.A."/>
            <person name="Nelson D.R."/>
            <person name="Nyvall-Collen P."/>
            <person name="Peters A.F."/>
            <person name="Pommier C."/>
            <person name="Potin P."/>
            <person name="Poulain J."/>
            <person name="Quesneville H."/>
            <person name="Read B."/>
            <person name="Rensing S.A."/>
            <person name="Ritter A."/>
            <person name="Rousvoal S."/>
            <person name="Samanta M."/>
            <person name="Samson G."/>
            <person name="Schroeder D.C."/>
            <person name="Segurens B."/>
            <person name="Strittmatter M."/>
            <person name="Tonon T."/>
            <person name="Tregear J.W."/>
            <person name="Valentin K."/>
            <person name="von Dassow P."/>
            <person name="Yamagishi T."/>
            <person name="Van de Peer Y."/>
            <person name="Wincker P."/>
        </authorList>
    </citation>
    <scope>NUCLEOTIDE SEQUENCE [LARGE SCALE GENOMIC DNA]</scope>
    <source>
        <strain evidence="3">Ec32 / CCAP1310/4</strain>
    </source>
</reference>
<feature type="compositionally biased region" description="Polar residues" evidence="1">
    <location>
        <begin position="186"/>
        <end position="196"/>
    </location>
</feature>
<dbReference type="InterPro" id="IPR011989">
    <property type="entry name" value="ARM-like"/>
</dbReference>
<dbReference type="Proteomes" id="UP000002630">
    <property type="component" value="Linkage Group LG03"/>
</dbReference>
<dbReference type="EMBL" id="FN649728">
    <property type="protein sequence ID" value="CBJ31044.1"/>
    <property type="molecule type" value="Genomic_DNA"/>
</dbReference>
<proteinExistence type="predicted"/>
<feature type="region of interest" description="Disordered" evidence="1">
    <location>
        <begin position="44"/>
        <end position="77"/>
    </location>
</feature>